<dbReference type="InterPro" id="IPR011009">
    <property type="entry name" value="Kinase-like_dom_sf"/>
</dbReference>
<organism evidence="3 4">
    <name type="scientific">Candidatus Gottesmanbacteria bacterium RBG_16_52_11</name>
    <dbReference type="NCBI Taxonomy" id="1798374"/>
    <lineage>
        <taxon>Bacteria</taxon>
        <taxon>Candidatus Gottesmaniibacteriota</taxon>
    </lineage>
</organism>
<evidence type="ECO:0000256" key="1">
    <source>
        <dbReference type="ARBA" id="ARBA00009670"/>
    </source>
</evidence>
<dbReference type="STRING" id="1798374.A2Z33_05960"/>
<proteinExistence type="inferred from homology"/>
<feature type="domain" description="ABC1 atypical kinase-like" evidence="2">
    <location>
        <begin position="77"/>
        <end position="303"/>
    </location>
</feature>
<dbReference type="AlphaFoldDB" id="A0A1F5YXH4"/>
<evidence type="ECO:0000313" key="3">
    <source>
        <dbReference type="EMBL" id="OGG04826.1"/>
    </source>
</evidence>
<accession>A0A1F5YXH4</accession>
<comment type="similarity">
    <text evidence="1">Belongs to the protein kinase superfamily. ADCK protein kinase family.</text>
</comment>
<protein>
    <recommendedName>
        <fullName evidence="2">ABC1 atypical kinase-like domain-containing protein</fullName>
    </recommendedName>
</protein>
<gene>
    <name evidence="3" type="ORF">A2Z33_05960</name>
</gene>
<evidence type="ECO:0000313" key="4">
    <source>
        <dbReference type="Proteomes" id="UP000178448"/>
    </source>
</evidence>
<sequence length="485" mass="56452">MKRILDLIGYSVRFAWHRFLKEEKAMYDVVYEAVDAMGGVYVKLLQFISLRADLIPDSAKKRFLTFYDHVVPEAIDVPYVLAREIGNEKLARFSAIETEPFASGTFGQVYRGTLIDGTSVVVKIKRTRLTEKLFVDFVIIRLLGFLFDLFYEQHFVNVPRLIGEFKNITYRELDYRTETENALYLWQHYRNHPVLFIPYTYAELSTDNIIVQEYVGGMPVTDLLRMRSAGADIRYWLMEHYRTDLHFIIKRISYDCMWQIFSLDKFFSDPHPGNIKILPDNRYACIDFGIVEPSPPNKRDYYRIIKQLSLGSDSLDTQALGAQLLSIGSHYLFRCLSTYDRIFSDPEKSLKQAVLTRYGELIESWREQLRQLELGQVENYTKVWLDLFLMGEQFRMRMPKGLFAGLRASALISSFTHYLDPSFRTMRAIYADITNDIDESSLLNLEDAQQRTVGVEQATEAVSDWFAGLAESDLMLYRDVSRLAV</sequence>
<reference evidence="3 4" key="1">
    <citation type="journal article" date="2016" name="Nat. Commun.">
        <title>Thousands of microbial genomes shed light on interconnected biogeochemical processes in an aquifer system.</title>
        <authorList>
            <person name="Anantharaman K."/>
            <person name="Brown C.T."/>
            <person name="Hug L.A."/>
            <person name="Sharon I."/>
            <person name="Castelle C.J."/>
            <person name="Probst A.J."/>
            <person name="Thomas B.C."/>
            <person name="Singh A."/>
            <person name="Wilkins M.J."/>
            <person name="Karaoz U."/>
            <person name="Brodie E.L."/>
            <person name="Williams K.H."/>
            <person name="Hubbard S.S."/>
            <person name="Banfield J.F."/>
        </authorList>
    </citation>
    <scope>NUCLEOTIDE SEQUENCE [LARGE SCALE GENOMIC DNA]</scope>
</reference>
<dbReference type="CDD" id="cd05121">
    <property type="entry name" value="ABC1_ADCK3-like"/>
    <property type="match status" value="1"/>
</dbReference>
<dbReference type="Pfam" id="PF03109">
    <property type="entry name" value="ABC1"/>
    <property type="match status" value="1"/>
</dbReference>
<dbReference type="SUPFAM" id="SSF56112">
    <property type="entry name" value="Protein kinase-like (PK-like)"/>
    <property type="match status" value="1"/>
</dbReference>
<dbReference type="PANTHER" id="PTHR10566">
    <property type="entry name" value="CHAPERONE-ACTIVITY OF BC1 COMPLEX CABC1 -RELATED"/>
    <property type="match status" value="1"/>
</dbReference>
<dbReference type="Proteomes" id="UP000178448">
    <property type="component" value="Unassembled WGS sequence"/>
</dbReference>
<dbReference type="InterPro" id="IPR050154">
    <property type="entry name" value="UbiB_kinase"/>
</dbReference>
<name>A0A1F5YXH4_9BACT</name>
<dbReference type="InterPro" id="IPR004147">
    <property type="entry name" value="ABC1_dom"/>
</dbReference>
<dbReference type="EMBL" id="MFJD01000001">
    <property type="protein sequence ID" value="OGG04826.1"/>
    <property type="molecule type" value="Genomic_DNA"/>
</dbReference>
<evidence type="ECO:0000259" key="2">
    <source>
        <dbReference type="Pfam" id="PF03109"/>
    </source>
</evidence>
<comment type="caution">
    <text evidence="3">The sequence shown here is derived from an EMBL/GenBank/DDBJ whole genome shotgun (WGS) entry which is preliminary data.</text>
</comment>
<dbReference type="PANTHER" id="PTHR10566:SF113">
    <property type="entry name" value="PROTEIN ACTIVITY OF BC1 COMPLEX KINASE 7, CHLOROPLASTIC"/>
    <property type="match status" value="1"/>
</dbReference>